<dbReference type="AlphaFoldDB" id="A0A0N4WIY5"/>
<name>A0A0N4WIY5_HAEPC</name>
<dbReference type="EMBL" id="UZAF01017430">
    <property type="protein sequence ID" value="VDO41571.1"/>
    <property type="molecule type" value="Genomic_DNA"/>
</dbReference>
<dbReference type="GO" id="GO:0003676">
    <property type="term" value="F:nucleic acid binding"/>
    <property type="evidence" value="ECO:0007669"/>
    <property type="project" value="InterPro"/>
</dbReference>
<dbReference type="OrthoDB" id="9981685at2759"/>
<evidence type="ECO:0000313" key="2">
    <source>
        <dbReference type="Proteomes" id="UP000268014"/>
    </source>
</evidence>
<gene>
    <name evidence="1" type="ORF">HPLM_LOCUS10938</name>
</gene>
<evidence type="ECO:0000313" key="1">
    <source>
        <dbReference type="EMBL" id="VDO41571.1"/>
    </source>
</evidence>
<dbReference type="InterPro" id="IPR036397">
    <property type="entry name" value="RNaseH_sf"/>
</dbReference>
<accession>A0A0N4WIY5</accession>
<reference evidence="3" key="1">
    <citation type="submission" date="2017-02" db="UniProtKB">
        <authorList>
            <consortium name="WormBaseParasite"/>
        </authorList>
    </citation>
    <scope>IDENTIFICATION</scope>
</reference>
<reference evidence="1 2" key="2">
    <citation type="submission" date="2018-11" db="EMBL/GenBank/DDBJ databases">
        <authorList>
            <consortium name="Pathogen Informatics"/>
        </authorList>
    </citation>
    <scope>NUCLEOTIDE SEQUENCE [LARGE SCALE GENOMIC DNA]</scope>
    <source>
        <strain evidence="1 2">MHpl1</strain>
    </source>
</reference>
<dbReference type="Proteomes" id="UP000268014">
    <property type="component" value="Unassembled WGS sequence"/>
</dbReference>
<sequence>MVWVGACASEKTPLGFVGPGVKTTPGALQKPVWVFQQNSVPAHKSRKTQAWCETKPPIPASEWSVRFPNLNPLDARCGRRSSTRPVPVATEVST</sequence>
<dbReference type="Gene3D" id="3.30.420.10">
    <property type="entry name" value="Ribonuclease H-like superfamily/Ribonuclease H"/>
    <property type="match status" value="1"/>
</dbReference>
<organism evidence="3">
    <name type="scientific">Haemonchus placei</name>
    <name type="common">Barber's pole worm</name>
    <dbReference type="NCBI Taxonomy" id="6290"/>
    <lineage>
        <taxon>Eukaryota</taxon>
        <taxon>Metazoa</taxon>
        <taxon>Ecdysozoa</taxon>
        <taxon>Nematoda</taxon>
        <taxon>Chromadorea</taxon>
        <taxon>Rhabditida</taxon>
        <taxon>Rhabditina</taxon>
        <taxon>Rhabditomorpha</taxon>
        <taxon>Strongyloidea</taxon>
        <taxon>Trichostrongylidae</taxon>
        <taxon>Haemonchus</taxon>
    </lineage>
</organism>
<protein>
    <submittedName>
        <fullName evidence="3">Transposase</fullName>
    </submittedName>
</protein>
<keyword evidence="2" id="KW-1185">Reference proteome</keyword>
<evidence type="ECO:0000313" key="3">
    <source>
        <dbReference type="WBParaSite" id="HPLM_0001094601-mRNA-1"/>
    </source>
</evidence>
<dbReference type="WBParaSite" id="HPLM_0001094601-mRNA-1">
    <property type="protein sequence ID" value="HPLM_0001094601-mRNA-1"/>
    <property type="gene ID" value="HPLM_0001094601"/>
</dbReference>
<proteinExistence type="predicted"/>